<organism evidence="2 3">
    <name type="scientific">Daedalea quercina L-15889</name>
    <dbReference type="NCBI Taxonomy" id="1314783"/>
    <lineage>
        <taxon>Eukaryota</taxon>
        <taxon>Fungi</taxon>
        <taxon>Dikarya</taxon>
        <taxon>Basidiomycota</taxon>
        <taxon>Agaricomycotina</taxon>
        <taxon>Agaricomycetes</taxon>
        <taxon>Polyporales</taxon>
        <taxon>Fomitopsis</taxon>
    </lineage>
</organism>
<dbReference type="AlphaFoldDB" id="A0A165PD59"/>
<evidence type="ECO:0000313" key="3">
    <source>
        <dbReference type="Proteomes" id="UP000076727"/>
    </source>
</evidence>
<feature type="region of interest" description="Disordered" evidence="1">
    <location>
        <begin position="1"/>
        <end position="25"/>
    </location>
</feature>
<protein>
    <submittedName>
        <fullName evidence="2">Uncharacterized protein</fullName>
    </submittedName>
</protein>
<sequence>MGLSILGTEGGSAAVPGEPEDRRPGVSYRGLVSFAPGERRPHRAAYRLPPTAWRLAPEEERVRPSGWDAVAYGRYATYRFRRAVREMKPECAGCLWTRRAECRWFVRVSWWAARRNGAPPAYRVGGRAREPGRRDACRERMSACRGLRVGPRTHVGDDSPWGGSGPGLRCLPESPSRGTYMVHWARSSSSACAQGIR</sequence>
<gene>
    <name evidence="2" type="ORF">DAEQUDRAFT_348261</name>
</gene>
<reference evidence="2 3" key="1">
    <citation type="journal article" date="2016" name="Mol. Biol. Evol.">
        <title>Comparative Genomics of Early-Diverging Mushroom-Forming Fungi Provides Insights into the Origins of Lignocellulose Decay Capabilities.</title>
        <authorList>
            <person name="Nagy L.G."/>
            <person name="Riley R."/>
            <person name="Tritt A."/>
            <person name="Adam C."/>
            <person name="Daum C."/>
            <person name="Floudas D."/>
            <person name="Sun H."/>
            <person name="Yadav J.S."/>
            <person name="Pangilinan J."/>
            <person name="Larsson K.H."/>
            <person name="Matsuura K."/>
            <person name="Barry K."/>
            <person name="Labutti K."/>
            <person name="Kuo R."/>
            <person name="Ohm R.A."/>
            <person name="Bhattacharya S.S."/>
            <person name="Shirouzu T."/>
            <person name="Yoshinaga Y."/>
            <person name="Martin F.M."/>
            <person name="Grigoriev I.V."/>
            <person name="Hibbett D.S."/>
        </authorList>
    </citation>
    <scope>NUCLEOTIDE SEQUENCE [LARGE SCALE GENOMIC DNA]</scope>
    <source>
        <strain evidence="2 3">L-15889</strain>
    </source>
</reference>
<dbReference type="Proteomes" id="UP000076727">
    <property type="component" value="Unassembled WGS sequence"/>
</dbReference>
<proteinExistence type="predicted"/>
<dbReference type="EMBL" id="KV429070">
    <property type="protein sequence ID" value="KZT68060.1"/>
    <property type="molecule type" value="Genomic_DNA"/>
</dbReference>
<evidence type="ECO:0000256" key="1">
    <source>
        <dbReference type="SAM" id="MobiDB-lite"/>
    </source>
</evidence>
<name>A0A165PD59_9APHY</name>
<keyword evidence="3" id="KW-1185">Reference proteome</keyword>
<evidence type="ECO:0000313" key="2">
    <source>
        <dbReference type="EMBL" id="KZT68060.1"/>
    </source>
</evidence>
<accession>A0A165PD59</accession>